<name>A0ABS4X6K5_9MICO</name>
<proteinExistence type="predicted"/>
<gene>
    <name evidence="1" type="ORF">JOF43_004063</name>
</gene>
<organism evidence="1 2">
    <name type="scientific">Brachybacterium sacelli</name>
    <dbReference type="NCBI Taxonomy" id="173364"/>
    <lineage>
        <taxon>Bacteria</taxon>
        <taxon>Bacillati</taxon>
        <taxon>Actinomycetota</taxon>
        <taxon>Actinomycetes</taxon>
        <taxon>Micrococcales</taxon>
        <taxon>Dermabacteraceae</taxon>
        <taxon>Brachybacterium</taxon>
    </lineage>
</organism>
<evidence type="ECO:0008006" key="3">
    <source>
        <dbReference type="Google" id="ProtNLM"/>
    </source>
</evidence>
<dbReference type="EMBL" id="JAGIOD010000002">
    <property type="protein sequence ID" value="MBP2384074.1"/>
    <property type="molecule type" value="Genomic_DNA"/>
</dbReference>
<comment type="caution">
    <text evidence="1">The sequence shown here is derived from an EMBL/GenBank/DDBJ whole genome shotgun (WGS) entry which is preliminary data.</text>
</comment>
<evidence type="ECO:0000313" key="1">
    <source>
        <dbReference type="EMBL" id="MBP2384074.1"/>
    </source>
</evidence>
<accession>A0ABS4X6K5</accession>
<protein>
    <recommendedName>
        <fullName evidence="3">Cyclic nucleotide-binding domain-containing protein</fullName>
    </recommendedName>
</protein>
<keyword evidence="2" id="KW-1185">Reference proteome</keyword>
<reference evidence="1 2" key="1">
    <citation type="submission" date="2021-03" db="EMBL/GenBank/DDBJ databases">
        <title>Sequencing the genomes of 1000 actinobacteria strains.</title>
        <authorList>
            <person name="Klenk H.-P."/>
        </authorList>
    </citation>
    <scope>NUCLEOTIDE SEQUENCE [LARGE SCALE GENOMIC DNA]</scope>
    <source>
        <strain evidence="1 2">DSM 14566</strain>
    </source>
</reference>
<dbReference type="Proteomes" id="UP001519290">
    <property type="component" value="Unassembled WGS sequence"/>
</dbReference>
<sequence>MNTLSSTRRRMTRDEALAWNSDWSPADVTILEENFDRVGAHSFYRTQSNSSLTVQDKGGSPLMYVHSGYVTFREGLAPADRTNLEVEGFDLSTVQTVAKAPAKGEERLTICPECFYALPATGVCDTCS</sequence>
<dbReference type="RefSeq" id="WP_209904961.1">
    <property type="nucleotide sequence ID" value="NZ_BAAAJW010000001.1"/>
</dbReference>
<evidence type="ECO:0000313" key="2">
    <source>
        <dbReference type="Proteomes" id="UP001519290"/>
    </source>
</evidence>